<evidence type="ECO:0000313" key="8">
    <source>
        <dbReference type="Proteomes" id="UP001301958"/>
    </source>
</evidence>
<evidence type="ECO:0000313" key="7">
    <source>
        <dbReference type="EMBL" id="KAK4222718.1"/>
    </source>
</evidence>
<dbReference type="InterPro" id="IPR050364">
    <property type="entry name" value="Cytochrome_P450_fung"/>
</dbReference>
<evidence type="ECO:0000256" key="5">
    <source>
        <dbReference type="ARBA" id="ARBA00023033"/>
    </source>
</evidence>
<dbReference type="GO" id="GO:0004497">
    <property type="term" value="F:monooxygenase activity"/>
    <property type="evidence" value="ECO:0007669"/>
    <property type="project" value="UniProtKB-KW"/>
</dbReference>
<dbReference type="EMBL" id="MU865457">
    <property type="protein sequence ID" value="KAK4222718.1"/>
    <property type="molecule type" value="Genomic_DNA"/>
</dbReference>
<organism evidence="7 8">
    <name type="scientific">Podospora fimiseda</name>
    <dbReference type="NCBI Taxonomy" id="252190"/>
    <lineage>
        <taxon>Eukaryota</taxon>
        <taxon>Fungi</taxon>
        <taxon>Dikarya</taxon>
        <taxon>Ascomycota</taxon>
        <taxon>Pezizomycotina</taxon>
        <taxon>Sordariomycetes</taxon>
        <taxon>Sordariomycetidae</taxon>
        <taxon>Sordariales</taxon>
        <taxon>Podosporaceae</taxon>
        <taxon>Podospora</taxon>
    </lineage>
</organism>
<gene>
    <name evidence="7" type="ORF">QBC38DRAFT_374525</name>
</gene>
<dbReference type="GO" id="GO:0020037">
    <property type="term" value="F:heme binding"/>
    <property type="evidence" value="ECO:0007669"/>
    <property type="project" value="InterPro"/>
</dbReference>
<dbReference type="InterPro" id="IPR036396">
    <property type="entry name" value="Cyt_P450_sf"/>
</dbReference>
<reference evidence="7" key="1">
    <citation type="journal article" date="2023" name="Mol. Phylogenet. Evol.">
        <title>Genome-scale phylogeny and comparative genomics of the fungal order Sordariales.</title>
        <authorList>
            <person name="Hensen N."/>
            <person name="Bonometti L."/>
            <person name="Westerberg I."/>
            <person name="Brannstrom I.O."/>
            <person name="Guillou S."/>
            <person name="Cros-Aarteil S."/>
            <person name="Calhoun S."/>
            <person name="Haridas S."/>
            <person name="Kuo A."/>
            <person name="Mondo S."/>
            <person name="Pangilinan J."/>
            <person name="Riley R."/>
            <person name="LaButti K."/>
            <person name="Andreopoulos B."/>
            <person name="Lipzen A."/>
            <person name="Chen C."/>
            <person name="Yan M."/>
            <person name="Daum C."/>
            <person name="Ng V."/>
            <person name="Clum A."/>
            <person name="Steindorff A."/>
            <person name="Ohm R.A."/>
            <person name="Martin F."/>
            <person name="Silar P."/>
            <person name="Natvig D.O."/>
            <person name="Lalanne C."/>
            <person name="Gautier V."/>
            <person name="Ament-Velasquez S.L."/>
            <person name="Kruys A."/>
            <person name="Hutchinson M.I."/>
            <person name="Powell A.J."/>
            <person name="Barry K."/>
            <person name="Miller A.N."/>
            <person name="Grigoriev I.V."/>
            <person name="Debuchy R."/>
            <person name="Gladieux P."/>
            <person name="Hiltunen Thoren M."/>
            <person name="Johannesson H."/>
        </authorList>
    </citation>
    <scope>NUCLEOTIDE SEQUENCE</scope>
    <source>
        <strain evidence="7">CBS 990.96</strain>
    </source>
</reference>
<sequence length="455" mass="51768">MVILNTAKDTVRILDKRALHYSDRPPSYIIGERVFDGMHPMFMNANGRWKLRRKLYHQILQETVCDSQHIPLVEAESAQLIKDICRVPQDLMLHPGRYSNSITMALVFGIRTPNYDAPHYLKLRELMTALSGLGEIGATPPMDIIPIFKLLPAKLWGNWKDRAAKLKECVWTLYSPIVDKVIARRNGGRNAESFLDGVLDQQEKLGLTRDEINVMCGNLLEGGTDTMATLILTCCQAMALNPNILKEAHAHIDSVVGDDRMPTWRDYDRLPYVAMIVKELHRWRPPAPAGFPHVLDQDDEIGGGVKLPKGTSVIMNIWGLHHDAERYPNPNEFNPRRYENMTQLSPVYQNAGDWEKRDHFGYGIGRRICPGIHLAERGLWLGIVRVLWAFDIKQKKDAAGKLVPIDVDPATGYTDGFLNQCLPFQVDIKVRSERRLETVLSEARRAEVDVFSRFD</sequence>
<protein>
    <submittedName>
        <fullName evidence="7">Cytochrome P450</fullName>
    </submittedName>
</protein>
<dbReference type="GO" id="GO:0005506">
    <property type="term" value="F:iron ion binding"/>
    <property type="evidence" value="ECO:0007669"/>
    <property type="project" value="InterPro"/>
</dbReference>
<evidence type="ECO:0000256" key="6">
    <source>
        <dbReference type="PIRSR" id="PIRSR602401-1"/>
    </source>
</evidence>
<evidence type="ECO:0000256" key="1">
    <source>
        <dbReference type="ARBA" id="ARBA00010617"/>
    </source>
</evidence>
<dbReference type="PANTHER" id="PTHR46300">
    <property type="entry name" value="P450, PUTATIVE (EUROFUNG)-RELATED-RELATED"/>
    <property type="match status" value="1"/>
</dbReference>
<dbReference type="InterPro" id="IPR002401">
    <property type="entry name" value="Cyt_P450_E_grp-I"/>
</dbReference>
<dbReference type="PANTHER" id="PTHR46300:SF2">
    <property type="entry name" value="CYTOCHROME P450 MONOOXYGENASE ALNH-RELATED"/>
    <property type="match status" value="1"/>
</dbReference>
<comment type="caution">
    <text evidence="7">The sequence shown here is derived from an EMBL/GenBank/DDBJ whole genome shotgun (WGS) entry which is preliminary data.</text>
</comment>
<keyword evidence="8" id="KW-1185">Reference proteome</keyword>
<evidence type="ECO:0000256" key="2">
    <source>
        <dbReference type="ARBA" id="ARBA00022723"/>
    </source>
</evidence>
<evidence type="ECO:0000256" key="4">
    <source>
        <dbReference type="ARBA" id="ARBA00023004"/>
    </source>
</evidence>
<feature type="binding site" description="axial binding residue" evidence="6">
    <location>
        <position position="369"/>
    </location>
    <ligand>
        <name>heme</name>
        <dbReference type="ChEBI" id="CHEBI:30413"/>
    </ligand>
    <ligandPart>
        <name>Fe</name>
        <dbReference type="ChEBI" id="CHEBI:18248"/>
    </ligandPart>
</feature>
<comment type="similarity">
    <text evidence="1">Belongs to the cytochrome P450 family.</text>
</comment>
<dbReference type="GO" id="GO:0016705">
    <property type="term" value="F:oxidoreductase activity, acting on paired donors, with incorporation or reduction of molecular oxygen"/>
    <property type="evidence" value="ECO:0007669"/>
    <property type="project" value="InterPro"/>
</dbReference>
<accession>A0AAN6YQP3</accession>
<dbReference type="PRINTS" id="PR00463">
    <property type="entry name" value="EP450I"/>
</dbReference>
<dbReference type="Pfam" id="PF00067">
    <property type="entry name" value="p450"/>
    <property type="match status" value="1"/>
</dbReference>
<reference evidence="7" key="2">
    <citation type="submission" date="2023-05" db="EMBL/GenBank/DDBJ databases">
        <authorList>
            <consortium name="Lawrence Berkeley National Laboratory"/>
            <person name="Steindorff A."/>
            <person name="Hensen N."/>
            <person name="Bonometti L."/>
            <person name="Westerberg I."/>
            <person name="Brannstrom I.O."/>
            <person name="Guillou S."/>
            <person name="Cros-Aarteil S."/>
            <person name="Calhoun S."/>
            <person name="Haridas S."/>
            <person name="Kuo A."/>
            <person name="Mondo S."/>
            <person name="Pangilinan J."/>
            <person name="Riley R."/>
            <person name="Labutti K."/>
            <person name="Andreopoulos B."/>
            <person name="Lipzen A."/>
            <person name="Chen C."/>
            <person name="Yanf M."/>
            <person name="Daum C."/>
            <person name="Ng V."/>
            <person name="Clum A."/>
            <person name="Ohm R."/>
            <person name="Martin F."/>
            <person name="Silar P."/>
            <person name="Natvig D."/>
            <person name="Lalanne C."/>
            <person name="Gautier V."/>
            <person name="Ament-Velasquez S.L."/>
            <person name="Kruys A."/>
            <person name="Hutchinson M.I."/>
            <person name="Powell A.J."/>
            <person name="Barry K."/>
            <person name="Miller A.N."/>
            <person name="Grigoriev I.V."/>
            <person name="Debuchy R."/>
            <person name="Gladieux P."/>
            <person name="Thoren M.H."/>
            <person name="Johannesson H."/>
        </authorList>
    </citation>
    <scope>NUCLEOTIDE SEQUENCE</scope>
    <source>
        <strain evidence="7">CBS 990.96</strain>
    </source>
</reference>
<dbReference type="CDD" id="cd11065">
    <property type="entry name" value="CYP64-like"/>
    <property type="match status" value="1"/>
</dbReference>
<keyword evidence="4 6" id="KW-0408">Iron</keyword>
<keyword evidence="5" id="KW-0503">Monooxygenase</keyword>
<dbReference type="Gene3D" id="1.10.630.10">
    <property type="entry name" value="Cytochrome P450"/>
    <property type="match status" value="1"/>
</dbReference>
<evidence type="ECO:0000256" key="3">
    <source>
        <dbReference type="ARBA" id="ARBA00023002"/>
    </source>
</evidence>
<name>A0AAN6YQP3_9PEZI</name>
<keyword evidence="3" id="KW-0560">Oxidoreductase</keyword>
<proteinExistence type="inferred from homology"/>
<dbReference type="InterPro" id="IPR001128">
    <property type="entry name" value="Cyt_P450"/>
</dbReference>
<keyword evidence="6" id="KW-0349">Heme</keyword>
<dbReference type="AlphaFoldDB" id="A0AAN6YQP3"/>
<dbReference type="Proteomes" id="UP001301958">
    <property type="component" value="Unassembled WGS sequence"/>
</dbReference>
<comment type="cofactor">
    <cofactor evidence="6">
        <name>heme</name>
        <dbReference type="ChEBI" id="CHEBI:30413"/>
    </cofactor>
</comment>
<keyword evidence="2 6" id="KW-0479">Metal-binding</keyword>
<dbReference type="SUPFAM" id="SSF48264">
    <property type="entry name" value="Cytochrome P450"/>
    <property type="match status" value="1"/>
</dbReference>